<protein>
    <recommendedName>
        <fullName evidence="2">Putative gluconeogenesis factor</fullName>
    </recommendedName>
</protein>
<dbReference type="Gene3D" id="3.40.50.10680">
    <property type="entry name" value="CofD-like domains"/>
    <property type="match status" value="1"/>
</dbReference>
<dbReference type="PANTHER" id="PTHR30135">
    <property type="entry name" value="UNCHARACTERIZED PROTEIN YVCK-RELATED"/>
    <property type="match status" value="1"/>
</dbReference>
<dbReference type="RefSeq" id="WP_121794871.1">
    <property type="nucleotide sequence ID" value="NZ_RDBF01000009.1"/>
</dbReference>
<dbReference type="HAMAP" id="MF_00973">
    <property type="entry name" value="Gluconeogen_factor"/>
    <property type="match status" value="1"/>
</dbReference>
<evidence type="ECO:0000256" key="2">
    <source>
        <dbReference type="HAMAP-Rule" id="MF_00973"/>
    </source>
</evidence>
<dbReference type="GO" id="GO:0005737">
    <property type="term" value="C:cytoplasm"/>
    <property type="evidence" value="ECO:0007669"/>
    <property type="project" value="UniProtKB-SubCell"/>
</dbReference>
<comment type="subcellular location">
    <subcellularLocation>
        <location evidence="2">Cytoplasm</location>
    </subcellularLocation>
</comment>
<evidence type="ECO:0000313" key="3">
    <source>
        <dbReference type="EMBL" id="RLV55273.1"/>
    </source>
</evidence>
<dbReference type="GO" id="GO:0008360">
    <property type="term" value="P:regulation of cell shape"/>
    <property type="evidence" value="ECO:0007669"/>
    <property type="project" value="UniProtKB-UniRule"/>
</dbReference>
<dbReference type="InterPro" id="IPR038136">
    <property type="entry name" value="CofD-like_dom_sf"/>
</dbReference>
<comment type="similarity">
    <text evidence="2">Belongs to the gluconeogenesis factor family.</text>
</comment>
<dbReference type="SUPFAM" id="SSF142338">
    <property type="entry name" value="CofD-like"/>
    <property type="match status" value="1"/>
</dbReference>
<evidence type="ECO:0000313" key="4">
    <source>
        <dbReference type="Proteomes" id="UP000282515"/>
    </source>
</evidence>
<evidence type="ECO:0000256" key="1">
    <source>
        <dbReference type="ARBA" id="ARBA00022490"/>
    </source>
</evidence>
<reference evidence="3 4" key="1">
    <citation type="submission" date="2018-10" db="EMBL/GenBank/DDBJ databases">
        <title>Aeromicrobium sp. 9W16Y-2 whole genome shotgun sequence.</title>
        <authorList>
            <person name="Li F."/>
        </authorList>
    </citation>
    <scope>NUCLEOTIDE SEQUENCE [LARGE SCALE GENOMIC DNA]</scope>
    <source>
        <strain evidence="3 4">9W16Y-2</strain>
    </source>
</reference>
<dbReference type="NCBIfam" id="TIGR01826">
    <property type="entry name" value="CofD_related"/>
    <property type="match status" value="1"/>
</dbReference>
<comment type="caution">
    <text evidence="3">The sequence shown here is derived from an EMBL/GenBank/DDBJ whole genome shotgun (WGS) entry which is preliminary data.</text>
</comment>
<dbReference type="Pfam" id="PF01933">
    <property type="entry name" value="CofD"/>
    <property type="match status" value="1"/>
</dbReference>
<name>A0A3L8PKM6_9ACTN</name>
<dbReference type="InterPro" id="IPR010119">
    <property type="entry name" value="Gluconeogen_factor"/>
</dbReference>
<keyword evidence="1 2" id="KW-0963">Cytoplasm</keyword>
<organism evidence="3 4">
    <name type="scientific">Aeromicrobium phragmitis</name>
    <dbReference type="NCBI Taxonomy" id="2478914"/>
    <lineage>
        <taxon>Bacteria</taxon>
        <taxon>Bacillati</taxon>
        <taxon>Actinomycetota</taxon>
        <taxon>Actinomycetes</taxon>
        <taxon>Propionibacteriales</taxon>
        <taxon>Nocardioidaceae</taxon>
        <taxon>Aeromicrobium</taxon>
    </lineage>
</organism>
<dbReference type="EMBL" id="RDBF01000009">
    <property type="protein sequence ID" value="RLV55273.1"/>
    <property type="molecule type" value="Genomic_DNA"/>
</dbReference>
<dbReference type="CDD" id="cd07187">
    <property type="entry name" value="YvcK_like"/>
    <property type="match status" value="1"/>
</dbReference>
<dbReference type="Proteomes" id="UP000282515">
    <property type="component" value="Unassembled WGS sequence"/>
</dbReference>
<dbReference type="OrthoDB" id="9783842at2"/>
<dbReference type="AlphaFoldDB" id="A0A3L8PKM6"/>
<sequence>MSPRVVALGGGHGLAASLAALRRVTEDLTGIVTVADNGGSSGRLREEFGILPPGDLRMALAALCRDDEWGRTWADILQHRFSGDGPLANHALGNLLLAATWDQLGDTVKGLHLVGELLGAQGRVLPMASVPLNIEADVRSRDVPEDITVVRGQAQVAKADGQVLAVRLDPADPPACPESVAAIDDADWVVIGPGSWFTSVMPNLLVPSLRAALVRTTARRVLVLNLVAQPGETEGLTPSNHLDVLAAHAPDLRLDVVVADAAMVDDDPLIVPAAARLGARLVCAEVASHADRDQHDPERLATVFAGVFSTARVNAAFDEEETRTWP</sequence>
<dbReference type="InterPro" id="IPR002882">
    <property type="entry name" value="CofD"/>
</dbReference>
<dbReference type="PANTHER" id="PTHR30135:SF3">
    <property type="entry name" value="GLUCONEOGENESIS FACTOR-RELATED"/>
    <property type="match status" value="1"/>
</dbReference>
<accession>A0A3L8PKM6</accession>
<gene>
    <name evidence="3" type="primary">yvcK</name>
    <name evidence="3" type="ORF">D9V41_12295</name>
</gene>
<keyword evidence="4" id="KW-1185">Reference proteome</keyword>
<proteinExistence type="inferred from homology"/>
<dbReference type="GO" id="GO:0043743">
    <property type="term" value="F:LPPG:FO 2-phospho-L-lactate transferase activity"/>
    <property type="evidence" value="ECO:0007669"/>
    <property type="project" value="InterPro"/>
</dbReference>
<comment type="function">
    <text evidence="2">Required for morphogenesis under gluconeogenic growth conditions.</text>
</comment>